<evidence type="ECO:0000313" key="2">
    <source>
        <dbReference type="EMBL" id="KIQ32096.1"/>
    </source>
</evidence>
<dbReference type="AlphaFoldDB" id="A0A0D0MIF3"/>
<accession>A0A0D0MIF3</accession>
<dbReference type="CDD" id="cd04301">
    <property type="entry name" value="NAT_SF"/>
    <property type="match status" value="1"/>
</dbReference>
<dbReference type="PROSITE" id="PS51186">
    <property type="entry name" value="GNAT"/>
    <property type="match status" value="1"/>
</dbReference>
<comment type="caution">
    <text evidence="2">The sequence shown here is derived from an EMBL/GenBank/DDBJ whole genome shotgun (WGS) entry which is preliminary data.</text>
</comment>
<feature type="domain" description="N-acetyltransferase" evidence="1">
    <location>
        <begin position="7"/>
        <end position="143"/>
    </location>
</feature>
<evidence type="ECO:0000259" key="1">
    <source>
        <dbReference type="PROSITE" id="PS51186"/>
    </source>
</evidence>
<protein>
    <submittedName>
        <fullName evidence="2">GCN5 family acetyltransferase</fullName>
    </submittedName>
</protein>
<dbReference type="GO" id="GO:0016747">
    <property type="term" value="F:acyltransferase activity, transferring groups other than amino-acyl groups"/>
    <property type="evidence" value="ECO:0007669"/>
    <property type="project" value="InterPro"/>
</dbReference>
<dbReference type="Pfam" id="PF00583">
    <property type="entry name" value="Acetyltransf_1"/>
    <property type="match status" value="1"/>
</dbReference>
<dbReference type="InterPro" id="IPR000182">
    <property type="entry name" value="GNAT_dom"/>
</dbReference>
<dbReference type="Gene3D" id="3.40.630.30">
    <property type="match status" value="1"/>
</dbReference>
<name>A0A0D0MIF3_VARPD</name>
<keyword evidence="2" id="KW-0808">Transferase</keyword>
<dbReference type="InterPro" id="IPR016181">
    <property type="entry name" value="Acyl_CoA_acyltransferase"/>
</dbReference>
<gene>
    <name evidence="2" type="ORF">RT97_13685</name>
</gene>
<organism evidence="2 3">
    <name type="scientific">Variovorax paradoxus</name>
    <dbReference type="NCBI Taxonomy" id="34073"/>
    <lineage>
        <taxon>Bacteria</taxon>
        <taxon>Pseudomonadati</taxon>
        <taxon>Pseudomonadota</taxon>
        <taxon>Betaproteobacteria</taxon>
        <taxon>Burkholderiales</taxon>
        <taxon>Comamonadaceae</taxon>
        <taxon>Variovorax</taxon>
    </lineage>
</organism>
<sequence>MTRQTPATISTATEEEVRSGVLGRHLRQFNYGFVGEYPQAQPVCLNAWDANGELVGGLRAYVFLNWLRIDVLWVAEASRGQRLGTRLLAEAERRATELGAHGAALETFEWQARGFYLKQGYEEYGRIDDYVKGFYLASMKKKL</sequence>
<dbReference type="Proteomes" id="UP000032067">
    <property type="component" value="Unassembled WGS sequence"/>
</dbReference>
<dbReference type="RefSeq" id="WP_042579308.1">
    <property type="nucleotide sequence ID" value="NZ_JXQQ01000028.1"/>
</dbReference>
<evidence type="ECO:0000313" key="3">
    <source>
        <dbReference type="Proteomes" id="UP000032067"/>
    </source>
</evidence>
<dbReference type="SUPFAM" id="SSF55729">
    <property type="entry name" value="Acyl-CoA N-acyltransferases (Nat)"/>
    <property type="match status" value="1"/>
</dbReference>
<dbReference type="OrthoDB" id="9787920at2"/>
<dbReference type="EMBL" id="JXQQ01000028">
    <property type="protein sequence ID" value="KIQ32096.1"/>
    <property type="molecule type" value="Genomic_DNA"/>
</dbReference>
<proteinExistence type="predicted"/>
<reference evidence="2 3" key="1">
    <citation type="submission" date="2014-12" db="EMBL/GenBank/DDBJ databases">
        <title>16Stimator: statistical estimation of ribosomal gene copy numbers from draft genome assemblies.</title>
        <authorList>
            <person name="Perisin M.A."/>
            <person name="Vetter M."/>
            <person name="Gilbert J.A."/>
            <person name="Bergelson J."/>
        </authorList>
    </citation>
    <scope>NUCLEOTIDE SEQUENCE [LARGE SCALE GENOMIC DNA]</scope>
    <source>
        <strain evidence="2 3">MEDvA23</strain>
    </source>
</reference>